<dbReference type="PANTHER" id="PTHR36746">
    <property type="entry name" value="BNAC04G51760D PROTEIN"/>
    <property type="match status" value="1"/>
</dbReference>
<feature type="compositionally biased region" description="Polar residues" evidence="1">
    <location>
        <begin position="24"/>
        <end position="35"/>
    </location>
</feature>
<protein>
    <submittedName>
        <fullName evidence="2">Uncharacterized protein</fullName>
    </submittedName>
</protein>
<sequence length="129" mass="14233">MARNQNTANTSGGFLKFYRRRDPQNSIPVSTTEHNLVSPPGNDVVVKTDIPIRGTKLKKQETVTDKFSAYIKRVKNGMRSSSSINGAAKVDSRPDSFNDNVSRYIRSAKAKIRRSSSLIVAAGKSVTFK</sequence>
<evidence type="ECO:0000256" key="1">
    <source>
        <dbReference type="SAM" id="MobiDB-lite"/>
    </source>
</evidence>
<reference evidence="2" key="1">
    <citation type="submission" date="2023-02" db="EMBL/GenBank/DDBJ databases">
        <title>Genome of toxic invasive species Heracleum sosnowskyi carries increased number of genes despite the absence of recent whole-genome duplications.</title>
        <authorList>
            <person name="Schelkunov M."/>
            <person name="Shtratnikova V."/>
            <person name="Makarenko M."/>
            <person name="Klepikova A."/>
            <person name="Omelchenko D."/>
            <person name="Novikova G."/>
            <person name="Obukhova E."/>
            <person name="Bogdanov V."/>
            <person name="Penin A."/>
            <person name="Logacheva M."/>
        </authorList>
    </citation>
    <scope>NUCLEOTIDE SEQUENCE</scope>
    <source>
        <strain evidence="2">Hsosn_3</strain>
        <tissue evidence="2">Leaf</tissue>
    </source>
</reference>
<dbReference type="PANTHER" id="PTHR36746:SF3">
    <property type="entry name" value="DUF4005 DOMAIN-CONTAINING PROTEIN"/>
    <property type="match status" value="1"/>
</dbReference>
<feature type="compositionally biased region" description="Polar residues" evidence="1">
    <location>
        <begin position="1"/>
        <end position="12"/>
    </location>
</feature>
<keyword evidence="3" id="KW-1185">Reference proteome</keyword>
<organism evidence="2 3">
    <name type="scientific">Heracleum sosnowskyi</name>
    <dbReference type="NCBI Taxonomy" id="360622"/>
    <lineage>
        <taxon>Eukaryota</taxon>
        <taxon>Viridiplantae</taxon>
        <taxon>Streptophyta</taxon>
        <taxon>Embryophyta</taxon>
        <taxon>Tracheophyta</taxon>
        <taxon>Spermatophyta</taxon>
        <taxon>Magnoliopsida</taxon>
        <taxon>eudicotyledons</taxon>
        <taxon>Gunneridae</taxon>
        <taxon>Pentapetalae</taxon>
        <taxon>asterids</taxon>
        <taxon>campanulids</taxon>
        <taxon>Apiales</taxon>
        <taxon>Apiaceae</taxon>
        <taxon>Apioideae</taxon>
        <taxon>apioid superclade</taxon>
        <taxon>Tordylieae</taxon>
        <taxon>Tordyliinae</taxon>
        <taxon>Heracleum</taxon>
    </lineage>
</organism>
<evidence type="ECO:0000313" key="3">
    <source>
        <dbReference type="Proteomes" id="UP001237642"/>
    </source>
</evidence>
<dbReference type="EMBL" id="JAUIZM010000002">
    <property type="protein sequence ID" value="KAK1398981.1"/>
    <property type="molecule type" value="Genomic_DNA"/>
</dbReference>
<gene>
    <name evidence="2" type="ORF">POM88_008844</name>
</gene>
<name>A0AAD8JA94_9APIA</name>
<reference evidence="2" key="2">
    <citation type="submission" date="2023-05" db="EMBL/GenBank/DDBJ databases">
        <authorList>
            <person name="Schelkunov M.I."/>
        </authorList>
    </citation>
    <scope>NUCLEOTIDE SEQUENCE</scope>
    <source>
        <strain evidence="2">Hsosn_3</strain>
        <tissue evidence="2">Leaf</tissue>
    </source>
</reference>
<evidence type="ECO:0000313" key="2">
    <source>
        <dbReference type="EMBL" id="KAK1398981.1"/>
    </source>
</evidence>
<comment type="caution">
    <text evidence="2">The sequence shown here is derived from an EMBL/GenBank/DDBJ whole genome shotgun (WGS) entry which is preliminary data.</text>
</comment>
<accession>A0AAD8JA94</accession>
<feature type="region of interest" description="Disordered" evidence="1">
    <location>
        <begin position="1"/>
        <end position="40"/>
    </location>
</feature>
<dbReference type="Proteomes" id="UP001237642">
    <property type="component" value="Unassembled WGS sequence"/>
</dbReference>
<dbReference type="AlphaFoldDB" id="A0AAD8JA94"/>
<proteinExistence type="predicted"/>